<dbReference type="InterPro" id="IPR025359">
    <property type="entry name" value="SduA_C"/>
</dbReference>
<organism evidence="2 3">
    <name type="scientific">Pedobacter ginsenosidimutans</name>
    <dbReference type="NCBI Taxonomy" id="687842"/>
    <lineage>
        <taxon>Bacteria</taxon>
        <taxon>Pseudomonadati</taxon>
        <taxon>Bacteroidota</taxon>
        <taxon>Sphingobacteriia</taxon>
        <taxon>Sphingobacteriales</taxon>
        <taxon>Sphingobacteriaceae</taxon>
        <taxon>Pedobacter</taxon>
    </lineage>
</organism>
<dbReference type="Pfam" id="PF14082">
    <property type="entry name" value="SduA_C"/>
    <property type="match status" value="1"/>
</dbReference>
<reference evidence="2 3" key="1">
    <citation type="submission" date="2015-11" db="EMBL/GenBank/DDBJ databases">
        <title>Sequence of Pedobacter ginsenosidimutans.</title>
        <authorList>
            <person name="Carson E."/>
            <person name="Keyser V."/>
            <person name="Newman J."/>
            <person name="Miller J."/>
        </authorList>
    </citation>
    <scope>NUCLEOTIDE SEQUENCE [LARGE SCALE GENOMIC DNA]</scope>
    <source>
        <strain evidence="2 3">KACC 14530</strain>
    </source>
</reference>
<accession>A0A0T5VHG4</accession>
<evidence type="ECO:0000259" key="1">
    <source>
        <dbReference type="Pfam" id="PF14082"/>
    </source>
</evidence>
<feature type="domain" description="Shedu protein SduA C-terminal" evidence="1">
    <location>
        <begin position="249"/>
        <end position="407"/>
    </location>
</feature>
<name>A0A0T5VHG4_9SPHI</name>
<dbReference type="AlphaFoldDB" id="A0A0T5VHG4"/>
<comment type="caution">
    <text evidence="2">The sequence shown here is derived from an EMBL/GenBank/DDBJ whole genome shotgun (WGS) entry which is preliminary data.</text>
</comment>
<keyword evidence="3" id="KW-1185">Reference proteome</keyword>
<protein>
    <recommendedName>
        <fullName evidence="1">Shedu protein SduA C-terminal domain-containing protein</fullName>
    </recommendedName>
</protein>
<dbReference type="Proteomes" id="UP000051950">
    <property type="component" value="Unassembled WGS sequence"/>
</dbReference>
<proteinExistence type="predicted"/>
<evidence type="ECO:0000313" key="2">
    <source>
        <dbReference type="EMBL" id="KRT13217.1"/>
    </source>
</evidence>
<gene>
    <name evidence="2" type="ORF">ASU31_25800</name>
</gene>
<evidence type="ECO:0000313" key="3">
    <source>
        <dbReference type="Proteomes" id="UP000051950"/>
    </source>
</evidence>
<dbReference type="OrthoDB" id="784881at2"/>
<dbReference type="STRING" id="687842.ASU31_25800"/>
<dbReference type="EMBL" id="LMZQ01000053">
    <property type="protein sequence ID" value="KRT13217.1"/>
    <property type="molecule type" value="Genomic_DNA"/>
</dbReference>
<sequence length="421" mass="48155">MMAKTNALVAAEYERATTTTKKVYYFKDEEYKIDQISKEVYLNEDTEIHYPTPFRGDDKYKTIKKFVFKGFKKKLPTGVYKVSTFGYGFTKPLSPVVAYLHANHDFTEVVIDADGNDQMDVKGKRLFISGASLQKLYATFSAINGKHKEEKERAAVQELNQLFPTVVPAPVKRYVAGTLSEWGSSIAEFNDADKNAIKDLFDKLTLLPNFFSETNLIKTKEIIDNKFIQSALVGFDALLKATSDTPTLEKKFQTFLKENSWIFSTLFAQPVILHQDEAYVGGKNYKNKNGKYSDFLIKNGLSDNVSFVEIKTHLTELVDKKPYRGDDVFALSKELMGCISQVLNQRDHFQKEFYAHAYKTKDVETFNSKALIIIGRLSVLSDKQLHAFEMFRNNCKDVEIITFDELYRKIESLLKIMTGKV</sequence>